<dbReference type="GO" id="GO:0000270">
    <property type="term" value="P:peptidoglycan metabolic process"/>
    <property type="evidence" value="ECO:0007669"/>
    <property type="project" value="TreeGrafter"/>
</dbReference>
<keyword evidence="4" id="KW-0121">Carboxypeptidase</keyword>
<evidence type="ECO:0000256" key="1">
    <source>
        <dbReference type="ARBA" id="ARBA00006096"/>
    </source>
</evidence>
<dbReference type="InterPro" id="IPR000667">
    <property type="entry name" value="Peptidase_S13"/>
</dbReference>
<keyword evidence="3" id="KW-0732">Signal</keyword>
<dbReference type="Pfam" id="PF02113">
    <property type="entry name" value="Peptidase_S13"/>
    <property type="match status" value="2"/>
</dbReference>
<evidence type="ECO:0000313" key="5">
    <source>
        <dbReference type="Proteomes" id="UP000016648"/>
    </source>
</evidence>
<dbReference type="GO" id="GO:0006508">
    <property type="term" value="P:proteolysis"/>
    <property type="evidence" value="ECO:0007669"/>
    <property type="project" value="InterPro"/>
</dbReference>
<keyword evidence="5" id="KW-1185">Reference proteome</keyword>
<feature type="signal peptide" evidence="3">
    <location>
        <begin position="1"/>
        <end position="21"/>
    </location>
</feature>
<dbReference type="AlphaFoldDB" id="U2P4X9"/>
<name>U2P4X9_9BACT</name>
<dbReference type="Gene3D" id="3.40.710.10">
    <property type="entry name" value="DD-peptidase/beta-lactamase superfamily"/>
    <property type="match status" value="1"/>
</dbReference>
<proteinExistence type="inferred from homology"/>
<dbReference type="Gene3D" id="3.50.80.20">
    <property type="entry name" value="D-Ala-D-Ala carboxypeptidase C, peptidase S13"/>
    <property type="match status" value="1"/>
</dbReference>
<keyword evidence="4" id="KW-0645">Protease</keyword>
<dbReference type="PANTHER" id="PTHR30023">
    <property type="entry name" value="D-ALANYL-D-ALANINE CARBOXYPEPTIDASE"/>
    <property type="match status" value="1"/>
</dbReference>
<dbReference type="InterPro" id="IPR012338">
    <property type="entry name" value="Beta-lactam/transpept-like"/>
</dbReference>
<organism evidence="4 5">
    <name type="scientific">Segatella baroniae F0067</name>
    <dbReference type="NCBI Taxonomy" id="1115809"/>
    <lineage>
        <taxon>Bacteria</taxon>
        <taxon>Pseudomonadati</taxon>
        <taxon>Bacteroidota</taxon>
        <taxon>Bacteroidia</taxon>
        <taxon>Bacteroidales</taxon>
        <taxon>Prevotellaceae</taxon>
        <taxon>Segatella</taxon>
    </lineage>
</organism>
<keyword evidence="2" id="KW-0378">Hydrolase</keyword>
<feature type="chain" id="PRO_5004632239" evidence="3">
    <location>
        <begin position="22"/>
        <end position="415"/>
    </location>
</feature>
<sequence>MNYTRHTKKYLVLSMALPLLMACGNGNKSKEKDNKQAFQNSIKIDSALRNRLADFAKKPRPKGNFGFHVYDLTADKPVYGYDEDKAQSSASCMKLLSGVAGLHLLGTKHLYSTSIYTQGHMVKDTLVGSVTLKAGLEPQLNGPDLKMFAEALRRKGIKHVKGNVNLDLLLHEPVKSEPHWYPWDLSFSRYGIFYKGADRVKREFKAVLRNQGIAVSDAQLVMAQLPKGSHCIFRFYRSIDRVTRRMWKNSSNTQATSLLYTIGHKVSPKGNYTAAGVAYLKKFMREELGLRDTTLVIHDGCGLCTYNLLSPRSLTTVLRYGYQHKPIYRLLRSQLAVAGVDGTMRREMAGAKTRGKIRAKTGTLSHPYGISSLAGYCEGGNGHLLAFAIMDTDMSVLDARVLQRKLCEAMVEKEK</sequence>
<comment type="caution">
    <text evidence="4">The sequence shown here is derived from an EMBL/GenBank/DDBJ whole genome shotgun (WGS) entry which is preliminary data.</text>
</comment>
<dbReference type="EMBL" id="AWEY01000033">
    <property type="protein sequence ID" value="ERK38774.1"/>
    <property type="molecule type" value="Genomic_DNA"/>
</dbReference>
<accession>U2P4X9</accession>
<evidence type="ECO:0000256" key="3">
    <source>
        <dbReference type="SAM" id="SignalP"/>
    </source>
</evidence>
<dbReference type="PATRIC" id="fig|1115809.3.peg.1854"/>
<protein>
    <submittedName>
        <fullName evidence="4">D-Ala-D-Ala carboxypeptidase 3 (S13) domain protein</fullName>
    </submittedName>
</protein>
<dbReference type="PROSITE" id="PS51257">
    <property type="entry name" value="PROKAR_LIPOPROTEIN"/>
    <property type="match status" value="1"/>
</dbReference>
<dbReference type="GO" id="GO:0004185">
    <property type="term" value="F:serine-type carboxypeptidase activity"/>
    <property type="evidence" value="ECO:0007669"/>
    <property type="project" value="InterPro"/>
</dbReference>
<reference evidence="4 5" key="1">
    <citation type="submission" date="2013-08" db="EMBL/GenBank/DDBJ databases">
        <authorList>
            <person name="Durkin A.S."/>
            <person name="Haft D.R."/>
            <person name="McCorrison J."/>
            <person name="Torralba M."/>
            <person name="Gillis M."/>
            <person name="Haft D.H."/>
            <person name="Methe B."/>
            <person name="Sutton G."/>
            <person name="Nelson K.E."/>
        </authorList>
    </citation>
    <scope>NUCLEOTIDE SEQUENCE [LARGE SCALE GENOMIC DNA]</scope>
    <source>
        <strain evidence="4 5">F0067</strain>
    </source>
</reference>
<dbReference type="PANTHER" id="PTHR30023:SF0">
    <property type="entry name" value="PENICILLIN-SENSITIVE CARBOXYPEPTIDASE A"/>
    <property type="match status" value="1"/>
</dbReference>
<gene>
    <name evidence="4" type="ORF">HMPREF9135_1510</name>
</gene>
<dbReference type="RefSeq" id="WP_021590220.1">
    <property type="nucleotide sequence ID" value="NZ_AWEY01000033.1"/>
</dbReference>
<dbReference type="PRINTS" id="PR00922">
    <property type="entry name" value="DADACBPTASE3"/>
</dbReference>
<dbReference type="SUPFAM" id="SSF56601">
    <property type="entry name" value="beta-lactamase/transpeptidase-like"/>
    <property type="match status" value="1"/>
</dbReference>
<evidence type="ECO:0000256" key="2">
    <source>
        <dbReference type="ARBA" id="ARBA00022801"/>
    </source>
</evidence>
<comment type="similarity">
    <text evidence="1">Belongs to the peptidase S13 family.</text>
</comment>
<dbReference type="Proteomes" id="UP000016648">
    <property type="component" value="Unassembled WGS sequence"/>
</dbReference>
<evidence type="ECO:0000313" key="4">
    <source>
        <dbReference type="EMBL" id="ERK38774.1"/>
    </source>
</evidence>